<keyword evidence="3" id="KW-1185">Reference proteome</keyword>
<evidence type="ECO:0000313" key="3">
    <source>
        <dbReference type="Proteomes" id="UP000783253"/>
    </source>
</evidence>
<evidence type="ECO:0008006" key="4">
    <source>
        <dbReference type="Google" id="ProtNLM"/>
    </source>
</evidence>
<gene>
    <name evidence="2" type="ORF">K3152_03760</name>
</gene>
<comment type="caution">
    <text evidence="2">The sequence shown here is derived from an EMBL/GenBank/DDBJ whole genome shotgun (WGS) entry which is preliminary data.</text>
</comment>
<reference evidence="2 3" key="1">
    <citation type="submission" date="2021-08" db="EMBL/GenBank/DDBJ databases">
        <title>Comparative Genomics Analysis of the Genus Qipengyuania Reveals Extensive Genetic Diversity and Metabolic Versatility, Including the Description of Fifteen Novel Species.</title>
        <authorList>
            <person name="Liu Y."/>
        </authorList>
    </citation>
    <scope>NUCLEOTIDE SEQUENCE [LARGE SCALE GENOMIC DNA]</scope>
    <source>
        <strain evidence="2 3">1NDH17</strain>
    </source>
</reference>
<evidence type="ECO:0000313" key="2">
    <source>
        <dbReference type="EMBL" id="MBX7457354.1"/>
    </source>
</evidence>
<keyword evidence="1" id="KW-0732">Signal</keyword>
<dbReference type="PROSITE" id="PS51257">
    <property type="entry name" value="PROKAR_LIPOPROTEIN"/>
    <property type="match status" value="1"/>
</dbReference>
<sequence length="197" mass="21004">MKKSFHAAALVLASVGLAACGEEPGVYAMTPEQLGMKLSSATKNYKPSANGAVQTISGASLVEDGVKVALSSSNGREYSRSCLIRFEAVDAASTRVNADCDRGAGSSSQSRTMEELDEAAVMEFVASSLDGRDFDYTRVLAKQTAVMAKNHKDNVNEALENYDRAQSGVYEDDPEVEAMFNAAAEQIELQDAGWGDQ</sequence>
<feature type="signal peptide" evidence="1">
    <location>
        <begin position="1"/>
        <end position="18"/>
    </location>
</feature>
<evidence type="ECO:0000256" key="1">
    <source>
        <dbReference type="SAM" id="SignalP"/>
    </source>
</evidence>
<protein>
    <recommendedName>
        <fullName evidence="4">Lipoprotein</fullName>
    </recommendedName>
</protein>
<dbReference type="EMBL" id="JAIGNK010000001">
    <property type="protein sequence ID" value="MBX7457354.1"/>
    <property type="molecule type" value="Genomic_DNA"/>
</dbReference>
<dbReference type="RefSeq" id="WP_221572668.1">
    <property type="nucleotide sequence ID" value="NZ_JAIGNK010000001.1"/>
</dbReference>
<name>A0ABS7IV75_9SPHN</name>
<feature type="chain" id="PRO_5047173628" description="Lipoprotein" evidence="1">
    <location>
        <begin position="19"/>
        <end position="197"/>
    </location>
</feature>
<accession>A0ABS7IV75</accession>
<organism evidence="2 3">
    <name type="scientific">Qipengyuania polymorpha</name>
    <dbReference type="NCBI Taxonomy" id="2867234"/>
    <lineage>
        <taxon>Bacteria</taxon>
        <taxon>Pseudomonadati</taxon>
        <taxon>Pseudomonadota</taxon>
        <taxon>Alphaproteobacteria</taxon>
        <taxon>Sphingomonadales</taxon>
        <taxon>Erythrobacteraceae</taxon>
        <taxon>Qipengyuania</taxon>
    </lineage>
</organism>
<dbReference type="Proteomes" id="UP000783253">
    <property type="component" value="Unassembled WGS sequence"/>
</dbReference>
<proteinExistence type="predicted"/>